<protein>
    <submittedName>
        <fullName evidence="4">Hydrogenase formation protein HypD</fullName>
    </submittedName>
</protein>
<sequence length="369" mass="39468">MRSAQDTQTRAAEIISELRDIVGTHGKRIRLMEVCGTHTVAIFRAGLRQILPEEVELVSGPGCPVCVTADDYIDAAIAYAGMEDVIITTFGDMLKVPGTRSSLAEAQAAGADVRIVYSPLDALTIAAENPTKQVVFLAVGFETTAPTEAAAVLAAEAQGIRNFFLFSAQKLVPPVMRALLDGGETHVDGFLLPGHVSVVTGTETFEFLARDYSVPGVVGGFEPLEILRAIQLLVRQIGAGEARIENAYETVVRPAGNPVARAAIERVYKPASVRWRGLGEIPASGLAMREEYATFDFARVRPLSVETVGDGRHGCRCGEVLRGAIVPRDCNLFGKACVPEHAIGPCMVSVEGTCAAWYKYGGGRFRYGA</sequence>
<evidence type="ECO:0000313" key="5">
    <source>
        <dbReference type="Proteomes" id="UP000515480"/>
    </source>
</evidence>
<dbReference type="Pfam" id="PF01924">
    <property type="entry name" value="HypD"/>
    <property type="match status" value="1"/>
</dbReference>
<dbReference type="GO" id="GO:0005506">
    <property type="term" value="F:iron ion binding"/>
    <property type="evidence" value="ECO:0007669"/>
    <property type="project" value="TreeGrafter"/>
</dbReference>
<evidence type="ECO:0000256" key="1">
    <source>
        <dbReference type="ARBA" id="ARBA00007888"/>
    </source>
</evidence>
<accession>A0A7G7VLG5</accession>
<dbReference type="AlphaFoldDB" id="A0A7G7VLG5"/>
<reference evidence="4 5" key="1">
    <citation type="submission" date="2020-07" db="EMBL/GenBank/DDBJ databases">
        <title>Complete genome and description of Selenomonas timonensis sp. nov., a new bacterium isolated from a gingivitis subject.</title>
        <authorList>
            <person name="Antezack A."/>
        </authorList>
    </citation>
    <scope>NUCLEOTIDE SEQUENCE [LARGE SCALE GENOMIC DNA]</scope>
    <source>
        <strain evidence="4 5">Marseille-Q3039</strain>
    </source>
</reference>
<dbReference type="InterPro" id="IPR002780">
    <property type="entry name" value="Hyd_form_HypD"/>
</dbReference>
<proteinExistence type="inferred from homology"/>
<evidence type="ECO:0000256" key="2">
    <source>
        <dbReference type="ARBA" id="ARBA00022723"/>
    </source>
</evidence>
<keyword evidence="2" id="KW-0479">Metal-binding</keyword>
<dbReference type="GO" id="GO:0070025">
    <property type="term" value="F:carbon monoxide binding"/>
    <property type="evidence" value="ECO:0007669"/>
    <property type="project" value="TreeGrafter"/>
</dbReference>
<organism evidence="4 5">
    <name type="scientific">Selenomonas timonae</name>
    <dbReference type="NCBI Taxonomy" id="2754044"/>
    <lineage>
        <taxon>Bacteria</taxon>
        <taxon>Bacillati</taxon>
        <taxon>Bacillota</taxon>
        <taxon>Negativicutes</taxon>
        <taxon>Selenomonadales</taxon>
        <taxon>Selenomonadaceae</taxon>
        <taxon>Selenomonas</taxon>
    </lineage>
</organism>
<gene>
    <name evidence="4" type="primary">hypD</name>
    <name evidence="4" type="ORF">H1B31_03115</name>
</gene>
<dbReference type="GO" id="GO:0051539">
    <property type="term" value="F:4 iron, 4 sulfur cluster binding"/>
    <property type="evidence" value="ECO:0007669"/>
    <property type="project" value="TreeGrafter"/>
</dbReference>
<dbReference type="Gene3D" id="3.40.50.11750">
    <property type="entry name" value="HypD, alpha/beta domain 1"/>
    <property type="match status" value="2"/>
</dbReference>
<keyword evidence="3" id="KW-0408">Iron</keyword>
<dbReference type="PANTHER" id="PTHR30149:SF0">
    <property type="entry name" value="HYDROGENASE MATURATION FACTOR HYPD"/>
    <property type="match status" value="1"/>
</dbReference>
<name>A0A7G7VLG5_9FIRM</name>
<dbReference type="Proteomes" id="UP000515480">
    <property type="component" value="Chromosome"/>
</dbReference>
<keyword evidence="5" id="KW-1185">Reference proteome</keyword>
<dbReference type="RefSeq" id="WP_185980871.1">
    <property type="nucleotide sequence ID" value="NZ_CP060204.1"/>
</dbReference>
<evidence type="ECO:0000256" key="3">
    <source>
        <dbReference type="ARBA" id="ARBA00023004"/>
    </source>
</evidence>
<dbReference type="Gene3D" id="6.10.20.100">
    <property type="match status" value="1"/>
</dbReference>
<dbReference type="GO" id="GO:0051604">
    <property type="term" value="P:protein maturation"/>
    <property type="evidence" value="ECO:0007669"/>
    <property type="project" value="TreeGrafter"/>
</dbReference>
<dbReference type="KEGG" id="stim:H1B31_03115"/>
<dbReference type="InterPro" id="IPR042244">
    <property type="entry name" value="HypD_2_sf"/>
</dbReference>
<dbReference type="NCBIfam" id="TIGR00075">
    <property type="entry name" value="hypD"/>
    <property type="match status" value="1"/>
</dbReference>
<comment type="similarity">
    <text evidence="1">Belongs to the HypD family.</text>
</comment>
<evidence type="ECO:0000313" key="4">
    <source>
        <dbReference type="EMBL" id="QNH54958.1"/>
    </source>
</evidence>
<dbReference type="PANTHER" id="PTHR30149">
    <property type="entry name" value="HYDROGENASE PROTEIN ASSEMBLY PROTEIN HYPD"/>
    <property type="match status" value="1"/>
</dbReference>
<dbReference type="InterPro" id="IPR042243">
    <property type="entry name" value="HypD_1"/>
</dbReference>
<dbReference type="PIRSF" id="PIRSF005622">
    <property type="entry name" value="Hydrgn_mat_hypD"/>
    <property type="match status" value="1"/>
</dbReference>
<dbReference type="EMBL" id="CP060204">
    <property type="protein sequence ID" value="QNH54958.1"/>
    <property type="molecule type" value="Genomic_DNA"/>
</dbReference>